<keyword evidence="4" id="KW-0902">Two-component regulatory system</keyword>
<dbReference type="EMBL" id="AP021906">
    <property type="protein sequence ID" value="BBP91941.1"/>
    <property type="molecule type" value="Genomic_DNA"/>
</dbReference>
<dbReference type="Gene3D" id="1.10.287.130">
    <property type="match status" value="1"/>
</dbReference>
<evidence type="ECO:0000313" key="6">
    <source>
        <dbReference type="EMBL" id="BBP91941.1"/>
    </source>
</evidence>
<dbReference type="SUPFAM" id="SSF47384">
    <property type="entry name" value="Homodimeric domain of signal transducing histidine kinase"/>
    <property type="match status" value="1"/>
</dbReference>
<keyword evidence="3" id="KW-0808">Transferase</keyword>
<gene>
    <name evidence="6" type="ORF">BsIDN1_55590</name>
</gene>
<dbReference type="EC" id="2.7.13.3" evidence="2"/>
<dbReference type="Pfam" id="PF00512">
    <property type="entry name" value="HisKA"/>
    <property type="match status" value="1"/>
</dbReference>
<evidence type="ECO:0000259" key="5">
    <source>
        <dbReference type="SMART" id="SM00388"/>
    </source>
</evidence>
<proteinExistence type="predicted"/>
<dbReference type="SMART" id="SM00388">
    <property type="entry name" value="HisKA"/>
    <property type="match status" value="1"/>
</dbReference>
<evidence type="ECO:0000256" key="2">
    <source>
        <dbReference type="ARBA" id="ARBA00012438"/>
    </source>
</evidence>
<protein>
    <recommendedName>
        <fullName evidence="2">histidine kinase</fullName>
        <ecNumber evidence="2">2.7.13.3</ecNumber>
    </recommendedName>
</protein>
<dbReference type="Proteomes" id="UP000464658">
    <property type="component" value="Chromosome"/>
</dbReference>
<dbReference type="CDD" id="cd00082">
    <property type="entry name" value="HisKA"/>
    <property type="match status" value="1"/>
</dbReference>
<evidence type="ECO:0000256" key="1">
    <source>
        <dbReference type="ARBA" id="ARBA00000085"/>
    </source>
</evidence>
<evidence type="ECO:0000256" key="4">
    <source>
        <dbReference type="ARBA" id="ARBA00023012"/>
    </source>
</evidence>
<dbReference type="AlphaFoldDB" id="A0A5S9MG57"/>
<name>A0A5S9MG57_BACIA</name>
<keyword evidence="3" id="KW-0418">Kinase</keyword>
<dbReference type="PANTHER" id="PTHR43065">
    <property type="entry name" value="SENSOR HISTIDINE KINASE"/>
    <property type="match status" value="1"/>
</dbReference>
<dbReference type="GO" id="GO:0000155">
    <property type="term" value="F:phosphorelay sensor kinase activity"/>
    <property type="evidence" value="ECO:0007669"/>
    <property type="project" value="InterPro"/>
</dbReference>
<organism evidence="6 7">
    <name type="scientific">Bacillus safensis</name>
    <dbReference type="NCBI Taxonomy" id="561879"/>
    <lineage>
        <taxon>Bacteria</taxon>
        <taxon>Bacillati</taxon>
        <taxon>Bacillota</taxon>
        <taxon>Bacilli</taxon>
        <taxon>Bacillales</taxon>
        <taxon>Bacillaceae</taxon>
        <taxon>Bacillus</taxon>
    </lineage>
</organism>
<sequence length="101" mass="11397">MLSIYSIEFVKENAEMRSQLVQSEKLTIVSELAASVAHEVRNPLTVVRGFIQLLFSSDNTKEPPANKDYKNLVLSELDRAQDIITSYLDIAKNKTIIKLNS</sequence>
<reference evidence="6 7" key="1">
    <citation type="submission" date="2019-12" db="EMBL/GenBank/DDBJ databases">
        <title>Full genome sequence of a Bacillus safensis strain isolated from commercially available natto in Indonesia.</title>
        <authorList>
            <person name="Yoshida M."/>
            <person name="Uomi M."/>
            <person name="Waturangi D."/>
            <person name="Ekaputri J.J."/>
            <person name="Setiamarga D.H.E."/>
        </authorList>
    </citation>
    <scope>NUCLEOTIDE SEQUENCE [LARGE SCALE GENOMIC DNA]</scope>
    <source>
        <strain evidence="6 7">IDN1</strain>
    </source>
</reference>
<dbReference type="PANTHER" id="PTHR43065:SF53">
    <property type="entry name" value="SPORULATION KINASE B"/>
    <property type="match status" value="1"/>
</dbReference>
<feature type="domain" description="Signal transduction histidine kinase dimerisation/phosphoacceptor" evidence="5">
    <location>
        <begin position="28"/>
        <end position="96"/>
    </location>
</feature>
<accession>A0A5S9MG57</accession>
<comment type="catalytic activity">
    <reaction evidence="1">
        <text>ATP + protein L-histidine = ADP + protein N-phospho-L-histidine.</text>
        <dbReference type="EC" id="2.7.13.3"/>
    </reaction>
</comment>
<dbReference type="InterPro" id="IPR003661">
    <property type="entry name" value="HisK_dim/P_dom"/>
</dbReference>
<dbReference type="InterPro" id="IPR036097">
    <property type="entry name" value="HisK_dim/P_sf"/>
</dbReference>
<evidence type="ECO:0000313" key="7">
    <source>
        <dbReference type="Proteomes" id="UP000464658"/>
    </source>
</evidence>
<evidence type="ECO:0000256" key="3">
    <source>
        <dbReference type="ARBA" id="ARBA00022777"/>
    </source>
</evidence>